<gene>
    <name evidence="1" type="ORF">QC818_10745</name>
</gene>
<evidence type="ECO:0000313" key="1">
    <source>
        <dbReference type="EMBL" id="MDR5867268.1"/>
    </source>
</evidence>
<sequence>MSLANPMTITDVFRRHGMATAVTAPVLQLQELAMAVSLMGRYEVRHVYRGDTHSLHLEVWQTPAGAGTSTVAQVAEHQIPLPHEDYLASEALSQLGVAIQCLTAFLMEGQPS</sequence>
<accession>A0ABU1G2U4</accession>
<name>A0ABU1G2U4_9GAMM</name>
<comment type="caution">
    <text evidence="1">The sequence shown here is derived from an EMBL/GenBank/DDBJ whole genome shotgun (WGS) entry which is preliminary data.</text>
</comment>
<dbReference type="RefSeq" id="WP_309652861.1">
    <property type="nucleotide sequence ID" value="NZ_JARWAK010000008.1"/>
</dbReference>
<dbReference type="Proteomes" id="UP001264519">
    <property type="component" value="Unassembled WGS sequence"/>
</dbReference>
<dbReference type="EMBL" id="JARWAK010000008">
    <property type="protein sequence ID" value="MDR5867268.1"/>
    <property type="molecule type" value="Genomic_DNA"/>
</dbReference>
<organism evidence="1 2">
    <name type="scientific">Halomonas koreensis</name>
    <dbReference type="NCBI Taxonomy" id="245385"/>
    <lineage>
        <taxon>Bacteria</taxon>
        <taxon>Pseudomonadati</taxon>
        <taxon>Pseudomonadota</taxon>
        <taxon>Gammaproteobacteria</taxon>
        <taxon>Oceanospirillales</taxon>
        <taxon>Halomonadaceae</taxon>
        <taxon>Halomonas</taxon>
    </lineage>
</organism>
<evidence type="ECO:0000313" key="2">
    <source>
        <dbReference type="Proteomes" id="UP001264519"/>
    </source>
</evidence>
<protein>
    <submittedName>
        <fullName evidence="1">Uncharacterized protein</fullName>
    </submittedName>
</protein>
<proteinExistence type="predicted"/>
<keyword evidence="2" id="KW-1185">Reference proteome</keyword>
<reference evidence="1 2" key="1">
    <citation type="submission" date="2023-04" db="EMBL/GenBank/DDBJ databases">
        <title>A long-awaited taxogenomic arrangement of the family Halomonadaceae.</title>
        <authorList>
            <person name="De La Haba R."/>
            <person name="Chuvochina M."/>
            <person name="Wittouck S."/>
            <person name="Arahal D.R."/>
            <person name="Sanchez-Porro C."/>
            <person name="Hugenholtz P."/>
            <person name="Ventosa A."/>
        </authorList>
    </citation>
    <scope>NUCLEOTIDE SEQUENCE [LARGE SCALE GENOMIC DNA]</scope>
    <source>
        <strain evidence="1 2">DSM 23530</strain>
    </source>
</reference>